<dbReference type="Proteomes" id="UP000184608">
    <property type="component" value="Unassembled WGS sequence"/>
</dbReference>
<dbReference type="GO" id="GO:0006355">
    <property type="term" value="P:regulation of DNA-templated transcription"/>
    <property type="evidence" value="ECO:0007669"/>
    <property type="project" value="InterPro"/>
</dbReference>
<dbReference type="SMART" id="SM00862">
    <property type="entry name" value="Trans_reg_C"/>
    <property type="match status" value="1"/>
</dbReference>
<dbReference type="PANTHER" id="PTHR48111:SF22">
    <property type="entry name" value="REGULATOR OF RPOS"/>
    <property type="match status" value="1"/>
</dbReference>
<dbReference type="InterPro" id="IPR036388">
    <property type="entry name" value="WH-like_DNA-bd_sf"/>
</dbReference>
<keyword evidence="4 7" id="KW-0238">DNA-binding</keyword>
<feature type="modified residue" description="4-aspartylphosphate" evidence="6">
    <location>
        <position position="54"/>
    </location>
</feature>
<dbReference type="Pfam" id="PF00486">
    <property type="entry name" value="Trans_reg_C"/>
    <property type="match status" value="1"/>
</dbReference>
<evidence type="ECO:0000256" key="2">
    <source>
        <dbReference type="ARBA" id="ARBA00023012"/>
    </source>
</evidence>
<dbReference type="GO" id="GO:0000976">
    <property type="term" value="F:transcription cis-regulatory region binding"/>
    <property type="evidence" value="ECO:0007669"/>
    <property type="project" value="TreeGrafter"/>
</dbReference>
<dbReference type="GO" id="GO:0000156">
    <property type="term" value="F:phosphorelay response regulator activity"/>
    <property type="evidence" value="ECO:0007669"/>
    <property type="project" value="TreeGrafter"/>
</dbReference>
<dbReference type="Gene3D" id="6.10.250.690">
    <property type="match status" value="1"/>
</dbReference>
<name>A0A1M5ZPL9_9VIBR</name>
<accession>A0A1M5ZPL9</accession>
<dbReference type="CDD" id="cd00383">
    <property type="entry name" value="trans_reg_C"/>
    <property type="match status" value="1"/>
</dbReference>
<dbReference type="InterPro" id="IPR011006">
    <property type="entry name" value="CheY-like_superfamily"/>
</dbReference>
<evidence type="ECO:0000256" key="7">
    <source>
        <dbReference type="PROSITE-ProRule" id="PRU01091"/>
    </source>
</evidence>
<dbReference type="PANTHER" id="PTHR48111">
    <property type="entry name" value="REGULATOR OF RPOS"/>
    <property type="match status" value="1"/>
</dbReference>
<evidence type="ECO:0000256" key="1">
    <source>
        <dbReference type="ARBA" id="ARBA00022553"/>
    </source>
</evidence>
<dbReference type="InterPro" id="IPR001867">
    <property type="entry name" value="OmpR/PhoB-type_DNA-bd"/>
</dbReference>
<dbReference type="PROSITE" id="PS51755">
    <property type="entry name" value="OMPR_PHOB"/>
    <property type="match status" value="1"/>
</dbReference>
<keyword evidence="1 6" id="KW-0597">Phosphoprotein</keyword>
<dbReference type="Gene3D" id="3.40.50.2300">
    <property type="match status" value="1"/>
</dbReference>
<dbReference type="FunFam" id="3.40.50.2300:FF:000001">
    <property type="entry name" value="DNA-binding response regulator PhoB"/>
    <property type="match status" value="1"/>
</dbReference>
<sequence length="228" mass="25928">MSRMNILLIEDSDTLRRSISVGLSHLGFTVEEAADGCTGLNIAMHNQYDLIILDIMLPGIDGLNILETLRKQNNNVKIIILSAKNETDDKVRGLLSGADDYLAKPFVFDELHARVLALLRREGDLRYQDCITLQDFSLDLVTREFRYRQQEIKLTLSEYKIIELLFRRNNTIVSLETLTSALAGNFDYVSKNTIHVHISSIRKKIKQFGGELPLIHKRGHGYILENAS</sequence>
<dbReference type="AlphaFoldDB" id="A0A1M5ZPL9"/>
<dbReference type="InterPro" id="IPR039420">
    <property type="entry name" value="WalR-like"/>
</dbReference>
<reference evidence="10 11" key="1">
    <citation type="submission" date="2016-11" db="EMBL/GenBank/DDBJ databases">
        <authorList>
            <person name="Jaros S."/>
            <person name="Januszkiewicz K."/>
            <person name="Wedrychowicz H."/>
        </authorList>
    </citation>
    <scope>NUCLEOTIDE SEQUENCE [LARGE SCALE GENOMIC DNA]</scope>
    <source>
        <strain evidence="10 11">CECT 7868</strain>
    </source>
</reference>
<evidence type="ECO:0000256" key="5">
    <source>
        <dbReference type="ARBA" id="ARBA00023163"/>
    </source>
</evidence>
<keyword evidence="5" id="KW-0804">Transcription</keyword>
<dbReference type="EMBL" id="FQXZ01000035">
    <property type="protein sequence ID" value="SHI26170.1"/>
    <property type="molecule type" value="Genomic_DNA"/>
</dbReference>
<protein>
    <submittedName>
        <fullName evidence="10">Transcriptional activator protein CopR</fullName>
    </submittedName>
</protein>
<gene>
    <name evidence="10" type="primary">copR</name>
    <name evidence="10" type="ORF">VA7868_03026</name>
</gene>
<evidence type="ECO:0000256" key="3">
    <source>
        <dbReference type="ARBA" id="ARBA00023015"/>
    </source>
</evidence>
<dbReference type="Pfam" id="PF00072">
    <property type="entry name" value="Response_reg"/>
    <property type="match status" value="1"/>
</dbReference>
<keyword evidence="2" id="KW-0902">Two-component regulatory system</keyword>
<evidence type="ECO:0000259" key="8">
    <source>
        <dbReference type="PROSITE" id="PS50110"/>
    </source>
</evidence>
<evidence type="ECO:0000256" key="4">
    <source>
        <dbReference type="ARBA" id="ARBA00023125"/>
    </source>
</evidence>
<evidence type="ECO:0000313" key="10">
    <source>
        <dbReference type="EMBL" id="SHI26170.1"/>
    </source>
</evidence>
<evidence type="ECO:0000259" key="9">
    <source>
        <dbReference type="PROSITE" id="PS51755"/>
    </source>
</evidence>
<dbReference type="STRING" id="1216006.VA7868_03026"/>
<keyword evidence="3" id="KW-0805">Transcription regulation</keyword>
<evidence type="ECO:0000313" key="11">
    <source>
        <dbReference type="Proteomes" id="UP000184608"/>
    </source>
</evidence>
<feature type="domain" description="OmpR/PhoB-type" evidence="9">
    <location>
        <begin position="128"/>
        <end position="226"/>
    </location>
</feature>
<dbReference type="GO" id="GO:0032993">
    <property type="term" value="C:protein-DNA complex"/>
    <property type="evidence" value="ECO:0007669"/>
    <property type="project" value="TreeGrafter"/>
</dbReference>
<dbReference type="InterPro" id="IPR001789">
    <property type="entry name" value="Sig_transdc_resp-reg_receiver"/>
</dbReference>
<keyword evidence="11" id="KW-1185">Reference proteome</keyword>
<organism evidence="10 11">
    <name type="scientific">Vibrio aerogenes CECT 7868</name>
    <dbReference type="NCBI Taxonomy" id="1216006"/>
    <lineage>
        <taxon>Bacteria</taxon>
        <taxon>Pseudomonadati</taxon>
        <taxon>Pseudomonadota</taxon>
        <taxon>Gammaproteobacteria</taxon>
        <taxon>Vibrionales</taxon>
        <taxon>Vibrionaceae</taxon>
        <taxon>Vibrio</taxon>
    </lineage>
</organism>
<dbReference type="Gene3D" id="1.10.10.10">
    <property type="entry name" value="Winged helix-like DNA-binding domain superfamily/Winged helix DNA-binding domain"/>
    <property type="match status" value="1"/>
</dbReference>
<proteinExistence type="predicted"/>
<dbReference type="PROSITE" id="PS50110">
    <property type="entry name" value="RESPONSE_REGULATORY"/>
    <property type="match status" value="1"/>
</dbReference>
<dbReference type="SUPFAM" id="SSF52172">
    <property type="entry name" value="CheY-like"/>
    <property type="match status" value="1"/>
</dbReference>
<feature type="domain" description="Response regulatory" evidence="8">
    <location>
        <begin position="5"/>
        <end position="119"/>
    </location>
</feature>
<evidence type="ECO:0000256" key="6">
    <source>
        <dbReference type="PROSITE-ProRule" id="PRU00169"/>
    </source>
</evidence>
<dbReference type="GO" id="GO:0005829">
    <property type="term" value="C:cytosol"/>
    <property type="evidence" value="ECO:0007669"/>
    <property type="project" value="TreeGrafter"/>
</dbReference>
<dbReference type="SMART" id="SM00448">
    <property type="entry name" value="REC"/>
    <property type="match status" value="1"/>
</dbReference>
<feature type="DNA-binding region" description="OmpR/PhoB-type" evidence="7">
    <location>
        <begin position="128"/>
        <end position="226"/>
    </location>
</feature>